<reference evidence="2" key="1">
    <citation type="journal article" date="2022" name="bioRxiv">
        <title>Sequencing and chromosome-scale assembly of the giantPleurodeles waltlgenome.</title>
        <authorList>
            <person name="Brown T."/>
            <person name="Elewa A."/>
            <person name="Iarovenko S."/>
            <person name="Subramanian E."/>
            <person name="Araus A.J."/>
            <person name="Petzold A."/>
            <person name="Susuki M."/>
            <person name="Suzuki K.-i.T."/>
            <person name="Hayashi T."/>
            <person name="Toyoda A."/>
            <person name="Oliveira C."/>
            <person name="Osipova E."/>
            <person name="Leigh N.D."/>
            <person name="Simon A."/>
            <person name="Yun M.H."/>
        </authorList>
    </citation>
    <scope>NUCLEOTIDE SEQUENCE</scope>
    <source>
        <strain evidence="2">20211129_DDA</strain>
        <tissue evidence="2">Liver</tissue>
    </source>
</reference>
<feature type="compositionally biased region" description="Polar residues" evidence="1">
    <location>
        <begin position="71"/>
        <end position="80"/>
    </location>
</feature>
<accession>A0AAV7S706</accession>
<name>A0AAV7S706_PLEWA</name>
<evidence type="ECO:0000313" key="3">
    <source>
        <dbReference type="Proteomes" id="UP001066276"/>
    </source>
</evidence>
<comment type="caution">
    <text evidence="2">The sequence shown here is derived from an EMBL/GenBank/DDBJ whole genome shotgun (WGS) entry which is preliminary data.</text>
</comment>
<evidence type="ECO:0000313" key="2">
    <source>
        <dbReference type="EMBL" id="KAJ1160799.1"/>
    </source>
</evidence>
<evidence type="ECO:0000256" key="1">
    <source>
        <dbReference type="SAM" id="MobiDB-lite"/>
    </source>
</evidence>
<proteinExistence type="predicted"/>
<dbReference type="EMBL" id="JANPWB010000008">
    <property type="protein sequence ID" value="KAJ1160799.1"/>
    <property type="molecule type" value="Genomic_DNA"/>
</dbReference>
<dbReference type="Proteomes" id="UP001066276">
    <property type="component" value="Chromosome 4_2"/>
</dbReference>
<dbReference type="AlphaFoldDB" id="A0AAV7S706"/>
<gene>
    <name evidence="2" type="ORF">NDU88_001292</name>
</gene>
<sequence length="80" mass="8742">MFTCGSSPGCHSNSCKPQTLTQKYRTSSSRAPSDTWQKSSPPQYALPRQTSPLPGNIRCAADPLLPDPQHRYNTPITPIA</sequence>
<feature type="compositionally biased region" description="Polar residues" evidence="1">
    <location>
        <begin position="1"/>
        <end position="53"/>
    </location>
</feature>
<protein>
    <submittedName>
        <fullName evidence="2">Uncharacterized protein</fullName>
    </submittedName>
</protein>
<feature type="region of interest" description="Disordered" evidence="1">
    <location>
        <begin position="1"/>
        <end position="80"/>
    </location>
</feature>
<keyword evidence="3" id="KW-1185">Reference proteome</keyword>
<organism evidence="2 3">
    <name type="scientific">Pleurodeles waltl</name>
    <name type="common">Iberian ribbed newt</name>
    <dbReference type="NCBI Taxonomy" id="8319"/>
    <lineage>
        <taxon>Eukaryota</taxon>
        <taxon>Metazoa</taxon>
        <taxon>Chordata</taxon>
        <taxon>Craniata</taxon>
        <taxon>Vertebrata</taxon>
        <taxon>Euteleostomi</taxon>
        <taxon>Amphibia</taxon>
        <taxon>Batrachia</taxon>
        <taxon>Caudata</taxon>
        <taxon>Salamandroidea</taxon>
        <taxon>Salamandridae</taxon>
        <taxon>Pleurodelinae</taxon>
        <taxon>Pleurodeles</taxon>
    </lineage>
</organism>